<dbReference type="Pfam" id="PF00560">
    <property type="entry name" value="LRR_1"/>
    <property type="match status" value="1"/>
</dbReference>
<dbReference type="Pfam" id="PF13855">
    <property type="entry name" value="LRR_8"/>
    <property type="match status" value="1"/>
</dbReference>
<accession>A0AAU9Y5P3</accession>
<dbReference type="GO" id="GO:0031012">
    <property type="term" value="C:extracellular matrix"/>
    <property type="evidence" value="ECO:0007669"/>
    <property type="project" value="TreeGrafter"/>
</dbReference>
<sequence length="102" mass="11651">HFYRDIDSNPLGPTLPSDMFAGFSKMDILSMRGCHLEDIENGTFRAMKNLTDLDLSFNKLAHIHKGTVEGLTDQLTNLYLDGNELETISDGTFKQFKILQRW</sequence>
<evidence type="ECO:0000313" key="5">
    <source>
        <dbReference type="Proteomes" id="UP001159428"/>
    </source>
</evidence>
<proteinExistence type="predicted"/>
<keyword evidence="3" id="KW-0677">Repeat</keyword>
<name>A0AAU9Y5P3_9CNID</name>
<dbReference type="Proteomes" id="UP001159428">
    <property type="component" value="Unassembled WGS sequence"/>
</dbReference>
<dbReference type="GO" id="GO:0005615">
    <property type="term" value="C:extracellular space"/>
    <property type="evidence" value="ECO:0007669"/>
    <property type="project" value="TreeGrafter"/>
</dbReference>
<protein>
    <submittedName>
        <fullName evidence="4">Uncharacterized protein</fullName>
    </submittedName>
</protein>
<dbReference type="Gene3D" id="3.80.10.10">
    <property type="entry name" value="Ribonuclease Inhibitor"/>
    <property type="match status" value="1"/>
</dbReference>
<feature type="non-terminal residue" evidence="4">
    <location>
        <position position="1"/>
    </location>
</feature>
<reference evidence="4 5" key="1">
    <citation type="submission" date="2022-05" db="EMBL/GenBank/DDBJ databases">
        <authorList>
            <consortium name="Genoscope - CEA"/>
            <person name="William W."/>
        </authorList>
    </citation>
    <scope>NUCLEOTIDE SEQUENCE [LARGE SCALE GENOMIC DNA]</scope>
</reference>
<keyword evidence="5" id="KW-1185">Reference proteome</keyword>
<evidence type="ECO:0000313" key="4">
    <source>
        <dbReference type="EMBL" id="CAH3169218.1"/>
    </source>
</evidence>
<dbReference type="InterPro" id="IPR050328">
    <property type="entry name" value="Dev_Immune_Receptor"/>
</dbReference>
<evidence type="ECO:0000256" key="1">
    <source>
        <dbReference type="ARBA" id="ARBA00022614"/>
    </source>
</evidence>
<evidence type="ECO:0000256" key="3">
    <source>
        <dbReference type="ARBA" id="ARBA00022737"/>
    </source>
</evidence>
<organism evidence="4 5">
    <name type="scientific">Pocillopora meandrina</name>
    <dbReference type="NCBI Taxonomy" id="46732"/>
    <lineage>
        <taxon>Eukaryota</taxon>
        <taxon>Metazoa</taxon>
        <taxon>Cnidaria</taxon>
        <taxon>Anthozoa</taxon>
        <taxon>Hexacorallia</taxon>
        <taxon>Scleractinia</taxon>
        <taxon>Astrocoeniina</taxon>
        <taxon>Pocilloporidae</taxon>
        <taxon>Pocillopora</taxon>
    </lineage>
</organism>
<dbReference type="EMBL" id="CALNXJ010000203">
    <property type="protein sequence ID" value="CAH3169218.1"/>
    <property type="molecule type" value="Genomic_DNA"/>
</dbReference>
<dbReference type="AlphaFoldDB" id="A0AAU9Y5P3"/>
<evidence type="ECO:0000256" key="2">
    <source>
        <dbReference type="ARBA" id="ARBA00022729"/>
    </source>
</evidence>
<dbReference type="InterPro" id="IPR032675">
    <property type="entry name" value="LRR_dom_sf"/>
</dbReference>
<dbReference type="InterPro" id="IPR001611">
    <property type="entry name" value="Leu-rich_rpt"/>
</dbReference>
<dbReference type="InterPro" id="IPR003591">
    <property type="entry name" value="Leu-rich_rpt_typical-subtyp"/>
</dbReference>
<dbReference type="SUPFAM" id="SSF52058">
    <property type="entry name" value="L domain-like"/>
    <property type="match status" value="1"/>
</dbReference>
<dbReference type="PANTHER" id="PTHR24373:SF383">
    <property type="entry name" value="LEUCINE-RICH REPEAT-CONTAINING PROTEIN 15-LIKE"/>
    <property type="match status" value="1"/>
</dbReference>
<dbReference type="SMART" id="SM00369">
    <property type="entry name" value="LRR_TYP"/>
    <property type="match status" value="3"/>
</dbReference>
<dbReference type="PANTHER" id="PTHR24373">
    <property type="entry name" value="SLIT RELATED LEUCINE-RICH REPEAT NEURONAL PROTEIN"/>
    <property type="match status" value="1"/>
</dbReference>
<keyword evidence="2" id="KW-0732">Signal</keyword>
<gene>
    <name evidence="4" type="ORF">PMEA_00011775</name>
</gene>
<keyword evidence="1" id="KW-0433">Leucine-rich repeat</keyword>
<comment type="caution">
    <text evidence="4">The sequence shown here is derived from an EMBL/GenBank/DDBJ whole genome shotgun (WGS) entry which is preliminary data.</text>
</comment>